<evidence type="ECO:0000256" key="2">
    <source>
        <dbReference type="ARBA" id="ARBA00022475"/>
    </source>
</evidence>
<dbReference type="CDD" id="cd06579">
    <property type="entry name" value="TM_PBP1_transp_AraH_like"/>
    <property type="match status" value="1"/>
</dbReference>
<name>A0ABW2X9Q3_9ACTN</name>
<feature type="transmembrane region" description="Helical" evidence="7">
    <location>
        <begin position="64"/>
        <end position="84"/>
    </location>
</feature>
<keyword evidence="4 7" id="KW-1133">Transmembrane helix</keyword>
<evidence type="ECO:0000256" key="4">
    <source>
        <dbReference type="ARBA" id="ARBA00022989"/>
    </source>
</evidence>
<feature type="transmembrane region" description="Helical" evidence="7">
    <location>
        <begin position="26"/>
        <end position="52"/>
    </location>
</feature>
<dbReference type="PANTHER" id="PTHR32196">
    <property type="entry name" value="ABC TRANSPORTER PERMEASE PROTEIN YPHD-RELATED-RELATED"/>
    <property type="match status" value="1"/>
</dbReference>
<sequence>MTLTSTPAPSVKGPRSGDDRASRRPAFLAGIGGQNISLIGALIVVLVLFGLLNDNYLSLSNMQVIAEAATITGLLAIVQTVVIICGGLDISVGSQVGVASVVSAMVFTTTGSGAFLGMAAAVGVGVLVGALNGLVIVYGRVNPTIATLAGLAAYKGLAQLLSDGRAQGYVLNDDMFIFLGRGKIAGLPVMVWILIVVAVTVHLLLKYTDIGRNLYAIGGNDTAARLAGISINKYLICVYTLIGVVAAVAGILLTARTGSGQPVSGSEGLELKAITAAALGGAALKGGKGGIGGTLLAVALLGCLENGLTVQGINTFWQNVAQGALLVIAVVIQQRRSGERAVGLPH</sequence>
<evidence type="ECO:0000256" key="5">
    <source>
        <dbReference type="ARBA" id="ARBA00023136"/>
    </source>
</evidence>
<keyword evidence="5 7" id="KW-0472">Membrane</keyword>
<protein>
    <submittedName>
        <fullName evidence="8">ABC transporter permease</fullName>
    </submittedName>
</protein>
<feature type="transmembrane region" description="Helical" evidence="7">
    <location>
        <begin position="184"/>
        <end position="205"/>
    </location>
</feature>
<evidence type="ECO:0000313" key="8">
    <source>
        <dbReference type="EMBL" id="MFD0630065.1"/>
    </source>
</evidence>
<evidence type="ECO:0000313" key="10">
    <source>
        <dbReference type="Proteomes" id="UP001596915"/>
    </source>
</evidence>
<evidence type="ECO:0000313" key="9">
    <source>
        <dbReference type="EMBL" id="MFD0630115.1"/>
    </source>
</evidence>
<evidence type="ECO:0000256" key="3">
    <source>
        <dbReference type="ARBA" id="ARBA00022692"/>
    </source>
</evidence>
<dbReference type="InterPro" id="IPR001851">
    <property type="entry name" value="ABC_transp_permease"/>
</dbReference>
<reference evidence="10" key="2">
    <citation type="journal article" date="2019" name="Int. J. Syst. Evol. Microbiol.">
        <title>The Global Catalogue of Microorganisms (GCM) 10K type strain sequencing project: providing services to taxonomists for standard genome sequencing and annotation.</title>
        <authorList>
            <consortium name="The Broad Institute Genomics Platform"/>
            <consortium name="The Broad Institute Genome Sequencing Center for Infectious Disease"/>
            <person name="Wu L."/>
            <person name="Ma J."/>
        </authorList>
    </citation>
    <scope>NUCLEOTIDE SEQUENCE [LARGE SCALE GENOMIC DNA]</scope>
    <source>
        <strain evidence="10">JCM 12607</strain>
    </source>
</reference>
<comment type="subcellular location">
    <subcellularLocation>
        <location evidence="1">Cell membrane</location>
        <topology evidence="1">Multi-pass membrane protein</topology>
    </subcellularLocation>
</comment>
<keyword evidence="10" id="KW-1185">Reference proteome</keyword>
<feature type="transmembrane region" description="Helical" evidence="7">
    <location>
        <begin position="234"/>
        <end position="255"/>
    </location>
</feature>
<evidence type="ECO:0000256" key="6">
    <source>
        <dbReference type="SAM" id="MobiDB-lite"/>
    </source>
</evidence>
<keyword evidence="2" id="KW-1003">Cell membrane</keyword>
<dbReference type="PANTHER" id="PTHR32196:SF72">
    <property type="entry name" value="RIBOSE IMPORT PERMEASE PROTEIN RBSC"/>
    <property type="match status" value="1"/>
</dbReference>
<dbReference type="EMBL" id="JBHTGL010000013">
    <property type="protein sequence ID" value="MFD0630115.1"/>
    <property type="molecule type" value="Genomic_DNA"/>
</dbReference>
<evidence type="ECO:0000256" key="1">
    <source>
        <dbReference type="ARBA" id="ARBA00004651"/>
    </source>
</evidence>
<proteinExistence type="predicted"/>
<evidence type="ECO:0000256" key="7">
    <source>
        <dbReference type="SAM" id="Phobius"/>
    </source>
</evidence>
<accession>A0ABW2X9Q3</accession>
<feature type="transmembrane region" description="Helical" evidence="7">
    <location>
        <begin position="115"/>
        <end position="138"/>
    </location>
</feature>
<comment type="caution">
    <text evidence="8">The sequence shown here is derived from an EMBL/GenBank/DDBJ whole genome shotgun (WGS) entry which is preliminary data.</text>
</comment>
<reference evidence="8" key="3">
    <citation type="submission" date="2024-09" db="EMBL/GenBank/DDBJ databases">
        <authorList>
            <person name="Sun Q."/>
            <person name="Mori K."/>
        </authorList>
    </citation>
    <scope>NUCLEOTIDE SEQUENCE</scope>
    <source>
        <strain evidence="8">JCM 12607</strain>
    </source>
</reference>
<dbReference type="Proteomes" id="UP001596915">
    <property type="component" value="Unassembled WGS sequence"/>
</dbReference>
<reference evidence="8" key="1">
    <citation type="journal article" date="2014" name="Int. J. Syst. Evol. Microbiol.">
        <title>Complete genome of a new Firmicutes species belonging to the dominant human colonic microbiota ('Ruminococcus bicirculans') reveals two chromosomes and a selective capacity to utilize plant glucans.</title>
        <authorList>
            <consortium name="NISC Comparative Sequencing Program"/>
            <person name="Wegmann U."/>
            <person name="Louis P."/>
            <person name="Goesmann A."/>
            <person name="Henrissat B."/>
            <person name="Duncan S.H."/>
            <person name="Flint H.J."/>
        </authorList>
    </citation>
    <scope>NUCLEOTIDE SEQUENCE</scope>
    <source>
        <strain evidence="8">JCM 12607</strain>
    </source>
</reference>
<feature type="region of interest" description="Disordered" evidence="6">
    <location>
        <begin position="1"/>
        <end position="21"/>
    </location>
</feature>
<dbReference type="EMBL" id="JBHTGL010000012">
    <property type="protein sequence ID" value="MFD0630065.1"/>
    <property type="molecule type" value="Genomic_DNA"/>
</dbReference>
<dbReference type="Pfam" id="PF02653">
    <property type="entry name" value="BPD_transp_2"/>
    <property type="match status" value="1"/>
</dbReference>
<keyword evidence="3 7" id="KW-0812">Transmembrane</keyword>
<gene>
    <name evidence="8" type="ORF">ACFQ2K_53295</name>
    <name evidence="9" type="ORF">ACFQ2K_53635</name>
</gene>
<organism evidence="8 10">
    <name type="scientific">Streptomyces sanglieri</name>
    <dbReference type="NCBI Taxonomy" id="193460"/>
    <lineage>
        <taxon>Bacteria</taxon>
        <taxon>Bacillati</taxon>
        <taxon>Actinomycetota</taxon>
        <taxon>Actinomycetes</taxon>
        <taxon>Kitasatosporales</taxon>
        <taxon>Streptomycetaceae</taxon>
        <taxon>Streptomyces</taxon>
    </lineage>
</organism>